<evidence type="ECO:0000313" key="8">
    <source>
        <dbReference type="Proteomes" id="UP000632858"/>
    </source>
</evidence>
<keyword evidence="4 6" id="KW-1133">Transmembrane helix</keyword>
<dbReference type="EMBL" id="BMFO01000002">
    <property type="protein sequence ID" value="GGF88847.1"/>
    <property type="molecule type" value="Genomic_DNA"/>
</dbReference>
<comment type="caution">
    <text evidence="6">Lacks conserved residue(s) required for the propagation of feature annotation.</text>
</comment>
<dbReference type="GO" id="GO:0005886">
    <property type="term" value="C:plasma membrane"/>
    <property type="evidence" value="ECO:0007669"/>
    <property type="project" value="UniProtKB-SubCell"/>
</dbReference>
<dbReference type="PANTHER" id="PTHR23427:SF2">
    <property type="entry name" value="SURFEIT LOCUS PROTEIN 1"/>
    <property type="match status" value="1"/>
</dbReference>
<reference evidence="7" key="2">
    <citation type="submission" date="2020-09" db="EMBL/GenBank/DDBJ databases">
        <authorList>
            <person name="Sun Q."/>
            <person name="Zhou Y."/>
        </authorList>
    </citation>
    <scope>NUCLEOTIDE SEQUENCE</scope>
    <source>
        <strain evidence="7">CGMCC 1.12726</strain>
    </source>
</reference>
<dbReference type="AlphaFoldDB" id="A0A917CHS0"/>
<organism evidence="7 8">
    <name type="scientific">Arenimonas maotaiensis</name>
    <dbReference type="NCBI Taxonomy" id="1446479"/>
    <lineage>
        <taxon>Bacteria</taxon>
        <taxon>Pseudomonadati</taxon>
        <taxon>Pseudomonadota</taxon>
        <taxon>Gammaproteobacteria</taxon>
        <taxon>Lysobacterales</taxon>
        <taxon>Lysobacteraceae</taxon>
        <taxon>Arenimonas</taxon>
    </lineage>
</organism>
<keyword evidence="5 6" id="KW-0472">Membrane</keyword>
<dbReference type="RefSeq" id="WP_188448136.1">
    <property type="nucleotide sequence ID" value="NZ_BMFO01000002.1"/>
</dbReference>
<evidence type="ECO:0000256" key="1">
    <source>
        <dbReference type="ARBA" id="ARBA00004370"/>
    </source>
</evidence>
<comment type="caution">
    <text evidence="7">The sequence shown here is derived from an EMBL/GenBank/DDBJ whole genome shotgun (WGS) entry which is preliminary data.</text>
</comment>
<dbReference type="Pfam" id="PF02104">
    <property type="entry name" value="SURF1"/>
    <property type="match status" value="1"/>
</dbReference>
<proteinExistence type="inferred from homology"/>
<dbReference type="InterPro" id="IPR045214">
    <property type="entry name" value="Surf1/Surf4"/>
</dbReference>
<reference evidence="7" key="1">
    <citation type="journal article" date="2014" name="Int. J. Syst. Evol. Microbiol.">
        <title>Complete genome sequence of Corynebacterium casei LMG S-19264T (=DSM 44701T), isolated from a smear-ripened cheese.</title>
        <authorList>
            <consortium name="US DOE Joint Genome Institute (JGI-PGF)"/>
            <person name="Walter F."/>
            <person name="Albersmeier A."/>
            <person name="Kalinowski J."/>
            <person name="Ruckert C."/>
        </authorList>
    </citation>
    <scope>NUCLEOTIDE SEQUENCE</scope>
    <source>
        <strain evidence="7">CGMCC 1.12726</strain>
    </source>
</reference>
<evidence type="ECO:0000256" key="4">
    <source>
        <dbReference type="ARBA" id="ARBA00022989"/>
    </source>
</evidence>
<name>A0A917CHS0_9GAMM</name>
<sequence>MKTRLIAVLLALAVELLLLRLGLWQLQRGREKEAQLQAVATALAEKRAVPLADALARPEAYQWTAAELRFLPEPLLLLDNQRRGERVGVSVFQQAVAGDGTALLVDLGWLPVSGDRQLPKPAALSGTHRVQGLLLPPPSAGLAMGPAYSVQADGSWLLTRIDREALQAGLKHGLAARVLRPDPAERIGFARDLQVQANTLPPEKHRGYALQWFGLAAAFAVLCIGFWRRKENAGG</sequence>
<keyword evidence="6" id="KW-1003">Cell membrane</keyword>
<gene>
    <name evidence="7" type="ORF">GCM10010960_08420</name>
</gene>
<evidence type="ECO:0000256" key="2">
    <source>
        <dbReference type="ARBA" id="ARBA00007165"/>
    </source>
</evidence>
<protein>
    <recommendedName>
        <fullName evidence="6">SURF1-like protein</fullName>
    </recommendedName>
</protein>
<comment type="subcellular location">
    <subcellularLocation>
        <location evidence="6">Cell membrane</location>
        <topology evidence="6">Multi-pass membrane protein</topology>
    </subcellularLocation>
    <subcellularLocation>
        <location evidence="1">Membrane</location>
    </subcellularLocation>
</comment>
<accession>A0A917CHS0</accession>
<dbReference type="InterPro" id="IPR002994">
    <property type="entry name" value="Surf1/Shy1"/>
</dbReference>
<evidence type="ECO:0000313" key="7">
    <source>
        <dbReference type="EMBL" id="GGF88847.1"/>
    </source>
</evidence>
<evidence type="ECO:0000256" key="3">
    <source>
        <dbReference type="ARBA" id="ARBA00022692"/>
    </source>
</evidence>
<dbReference type="PANTHER" id="PTHR23427">
    <property type="entry name" value="SURFEIT LOCUS PROTEIN"/>
    <property type="match status" value="1"/>
</dbReference>
<evidence type="ECO:0000256" key="5">
    <source>
        <dbReference type="ARBA" id="ARBA00023136"/>
    </source>
</evidence>
<comment type="similarity">
    <text evidence="2 6">Belongs to the SURF1 family.</text>
</comment>
<keyword evidence="8" id="KW-1185">Reference proteome</keyword>
<keyword evidence="3 6" id="KW-0812">Transmembrane</keyword>
<dbReference type="CDD" id="cd06662">
    <property type="entry name" value="SURF1"/>
    <property type="match status" value="1"/>
</dbReference>
<feature type="transmembrane region" description="Helical" evidence="6">
    <location>
        <begin position="208"/>
        <end position="227"/>
    </location>
</feature>
<dbReference type="PROSITE" id="PS50895">
    <property type="entry name" value="SURF1"/>
    <property type="match status" value="1"/>
</dbReference>
<dbReference type="Proteomes" id="UP000632858">
    <property type="component" value="Unassembled WGS sequence"/>
</dbReference>
<evidence type="ECO:0000256" key="6">
    <source>
        <dbReference type="RuleBase" id="RU363076"/>
    </source>
</evidence>